<name>A0A5B7FCT0_PORTR</name>
<dbReference type="EMBL" id="VSRR010006723">
    <property type="protein sequence ID" value="MPC45420.1"/>
    <property type="molecule type" value="Genomic_DNA"/>
</dbReference>
<keyword evidence="2" id="KW-1185">Reference proteome</keyword>
<sequence length="78" mass="8882">MLSGGRQVLEIQVAEALLLMHLRRSDVFSSSSSSLQRSSSRRAVTEEWSQFRTTARRSSYGMAEVLARQRLWRGRAVP</sequence>
<reference evidence="1 2" key="1">
    <citation type="submission" date="2019-05" db="EMBL/GenBank/DDBJ databases">
        <title>Another draft genome of Portunus trituberculatus and its Hox gene families provides insights of decapod evolution.</title>
        <authorList>
            <person name="Jeong J.-H."/>
            <person name="Song I."/>
            <person name="Kim S."/>
            <person name="Choi T."/>
            <person name="Kim D."/>
            <person name="Ryu S."/>
            <person name="Kim W."/>
        </authorList>
    </citation>
    <scope>NUCLEOTIDE SEQUENCE [LARGE SCALE GENOMIC DNA]</scope>
    <source>
        <tissue evidence="1">Muscle</tissue>
    </source>
</reference>
<organism evidence="1 2">
    <name type="scientific">Portunus trituberculatus</name>
    <name type="common">Swimming crab</name>
    <name type="synonym">Neptunus trituberculatus</name>
    <dbReference type="NCBI Taxonomy" id="210409"/>
    <lineage>
        <taxon>Eukaryota</taxon>
        <taxon>Metazoa</taxon>
        <taxon>Ecdysozoa</taxon>
        <taxon>Arthropoda</taxon>
        <taxon>Crustacea</taxon>
        <taxon>Multicrustacea</taxon>
        <taxon>Malacostraca</taxon>
        <taxon>Eumalacostraca</taxon>
        <taxon>Eucarida</taxon>
        <taxon>Decapoda</taxon>
        <taxon>Pleocyemata</taxon>
        <taxon>Brachyura</taxon>
        <taxon>Eubrachyura</taxon>
        <taxon>Portunoidea</taxon>
        <taxon>Portunidae</taxon>
        <taxon>Portuninae</taxon>
        <taxon>Portunus</taxon>
    </lineage>
</organism>
<evidence type="ECO:0000313" key="1">
    <source>
        <dbReference type="EMBL" id="MPC45420.1"/>
    </source>
</evidence>
<evidence type="ECO:0000313" key="2">
    <source>
        <dbReference type="Proteomes" id="UP000324222"/>
    </source>
</evidence>
<gene>
    <name evidence="1" type="ORF">E2C01_039118</name>
</gene>
<dbReference type="Proteomes" id="UP000324222">
    <property type="component" value="Unassembled WGS sequence"/>
</dbReference>
<comment type="caution">
    <text evidence="1">The sequence shown here is derived from an EMBL/GenBank/DDBJ whole genome shotgun (WGS) entry which is preliminary data.</text>
</comment>
<dbReference type="AlphaFoldDB" id="A0A5B7FCT0"/>
<proteinExistence type="predicted"/>
<accession>A0A5B7FCT0</accession>
<protein>
    <submittedName>
        <fullName evidence="1">Uncharacterized protein</fullName>
    </submittedName>
</protein>